<evidence type="ECO:0000313" key="1">
    <source>
        <dbReference type="EMBL" id="EXU97064.1"/>
    </source>
</evidence>
<proteinExistence type="predicted"/>
<dbReference type="Proteomes" id="UP000030151">
    <property type="component" value="Unassembled WGS sequence"/>
</dbReference>
<gene>
    <name evidence="1" type="ORF">X797_009829</name>
</gene>
<dbReference type="EMBL" id="JELW01000041">
    <property type="protein sequence ID" value="EXU97064.1"/>
    <property type="molecule type" value="Genomic_DNA"/>
</dbReference>
<organism evidence="1 2">
    <name type="scientific">Metarhizium robertsii</name>
    <dbReference type="NCBI Taxonomy" id="568076"/>
    <lineage>
        <taxon>Eukaryota</taxon>
        <taxon>Fungi</taxon>
        <taxon>Dikarya</taxon>
        <taxon>Ascomycota</taxon>
        <taxon>Pezizomycotina</taxon>
        <taxon>Sordariomycetes</taxon>
        <taxon>Hypocreomycetidae</taxon>
        <taxon>Hypocreales</taxon>
        <taxon>Clavicipitaceae</taxon>
        <taxon>Metarhizium</taxon>
    </lineage>
</organism>
<comment type="caution">
    <text evidence="1">The sequence shown here is derived from an EMBL/GenBank/DDBJ whole genome shotgun (WGS) entry which is preliminary data.</text>
</comment>
<dbReference type="AlphaFoldDB" id="A0A0A1UPR7"/>
<accession>A0A0A1UPR7</accession>
<name>A0A0A1UPR7_9HYPO</name>
<sequence length="169" mass="18436">MHQDSSHLSVTLPATPSNARGVSSLPAVESAISIAPFYPLTTRRHFDLAFEVQWNKGAISHGGTRDQVVVANSAFRCVRIATSRGDLTNNGSIRVASPRLLVICPTEPPLKMLSIHGRRRCSEGDDWFNATALQTAAKTGEYHRAFGRSNVQLSIQRLHWSVVSDDSVG</sequence>
<evidence type="ECO:0000313" key="2">
    <source>
        <dbReference type="Proteomes" id="UP000030151"/>
    </source>
</evidence>
<dbReference type="HOGENOM" id="CLU_1578893_0_0_1"/>
<protein>
    <submittedName>
        <fullName evidence="1">Uncharacterized protein</fullName>
    </submittedName>
</protein>
<reference evidence="1 2" key="1">
    <citation type="submission" date="2014-02" db="EMBL/GenBank/DDBJ databases">
        <title>The genome sequence of the entomopathogenic fungus Metarhizium robertsii ARSEF 2575.</title>
        <authorList>
            <person name="Giuliano Garisto Donzelli B."/>
            <person name="Roe B.A."/>
            <person name="Macmil S.L."/>
            <person name="Krasnoff S.B."/>
            <person name="Gibson D.M."/>
        </authorList>
    </citation>
    <scope>NUCLEOTIDE SEQUENCE [LARGE SCALE GENOMIC DNA]</scope>
    <source>
        <strain evidence="1 2">ARSEF 2575</strain>
    </source>
</reference>